<reference evidence="2" key="1">
    <citation type="submission" date="2023-01" db="EMBL/GenBank/DDBJ databases">
        <authorList>
            <person name="Van Ghelder C."/>
            <person name="Rancurel C."/>
        </authorList>
    </citation>
    <scope>NUCLEOTIDE SEQUENCE</scope>
    <source>
        <strain evidence="2">CNCM I-4278</strain>
    </source>
</reference>
<keyword evidence="3" id="KW-1185">Reference proteome</keyword>
<sequence>MPSVDLAHDLPEEVLANVVSQCERGSLLALCQCSKTLNRLATPYLYSHIRLRKQWSRFGVSAHLLPLTWLLLTSAPHAECVQSLAVQVGKNDCPPVEHFGNDVTAPEGYSPKKPWGVPDGKRLEMRLRGACGEHTKSEEDANELYELIKGGEKEGAIVILLLTRLHNLRTFDFCECIGSCDAMVRALELVSGGSWGRLGGDIDPSTSVDDKTTVSRKSLAIMVSGIEVKLPNNLRHVPAFLKIPTIQSLYAWKPGEFRDVGEEPRDNPFYRLQERSCRTEYVELRRAKLYHTHFDKLMKAFIPGTLKTLVYEVGCTWVCVVVSHPRILKSLRPHYQTLERLELSHEDRYHQFDDDTDHLWPIQFTSFTNLKKLKVAPVYIWGVDGTTMEWKIKDPSLIGMLRDALPPTLDELWITRVNTHGYHPEYISAVLIPALYSLVEHRESFPLLKNLYIAFNSNMGELDWLNDIHAFATFARCYGITLRAKLTDKVGLERGWGWDESVQWETCNQNSGNNFPLIVVAEEKDMHETLMNLGAKVKDRDREDIYHPSVLLIPHVSRCRPTLISNSLLP</sequence>
<accession>A0A9W4UK98</accession>
<comment type="caution">
    <text evidence="2">The sequence shown here is derived from an EMBL/GenBank/DDBJ whole genome shotgun (WGS) entry which is preliminary data.</text>
</comment>
<proteinExistence type="predicted"/>
<dbReference type="InterPro" id="IPR036047">
    <property type="entry name" value="F-box-like_dom_sf"/>
</dbReference>
<evidence type="ECO:0000313" key="2">
    <source>
        <dbReference type="EMBL" id="CAI6336227.1"/>
    </source>
</evidence>
<organism evidence="2 3">
    <name type="scientific">Periconia digitata</name>
    <dbReference type="NCBI Taxonomy" id="1303443"/>
    <lineage>
        <taxon>Eukaryota</taxon>
        <taxon>Fungi</taxon>
        <taxon>Dikarya</taxon>
        <taxon>Ascomycota</taxon>
        <taxon>Pezizomycotina</taxon>
        <taxon>Dothideomycetes</taxon>
        <taxon>Pleosporomycetidae</taxon>
        <taxon>Pleosporales</taxon>
        <taxon>Massarineae</taxon>
        <taxon>Periconiaceae</taxon>
        <taxon>Periconia</taxon>
    </lineage>
</organism>
<name>A0A9W4UK98_9PLEO</name>
<dbReference type="InterPro" id="IPR001810">
    <property type="entry name" value="F-box_dom"/>
</dbReference>
<evidence type="ECO:0000259" key="1">
    <source>
        <dbReference type="Pfam" id="PF00646"/>
    </source>
</evidence>
<protein>
    <recommendedName>
        <fullName evidence="1">F-box domain-containing protein</fullName>
    </recommendedName>
</protein>
<dbReference type="SUPFAM" id="SSF81383">
    <property type="entry name" value="F-box domain"/>
    <property type="match status" value="1"/>
</dbReference>
<dbReference type="OrthoDB" id="5130616at2759"/>
<dbReference type="Proteomes" id="UP001152607">
    <property type="component" value="Unassembled WGS sequence"/>
</dbReference>
<evidence type="ECO:0000313" key="3">
    <source>
        <dbReference type="Proteomes" id="UP001152607"/>
    </source>
</evidence>
<feature type="domain" description="F-box" evidence="1">
    <location>
        <begin position="9"/>
        <end position="41"/>
    </location>
</feature>
<dbReference type="EMBL" id="CAOQHR010000006">
    <property type="protein sequence ID" value="CAI6336227.1"/>
    <property type="molecule type" value="Genomic_DNA"/>
</dbReference>
<dbReference type="AlphaFoldDB" id="A0A9W4UK98"/>
<gene>
    <name evidence="2" type="ORF">PDIGIT_LOCUS9319</name>
</gene>
<dbReference type="Pfam" id="PF00646">
    <property type="entry name" value="F-box"/>
    <property type="match status" value="1"/>
</dbReference>